<evidence type="ECO:0000256" key="4">
    <source>
        <dbReference type="ARBA" id="ARBA00023002"/>
    </source>
</evidence>
<dbReference type="PANTHER" id="PTHR31873">
    <property type="entry name" value="L-ASPARTATE DEHYDROGENASE-RELATED"/>
    <property type="match status" value="1"/>
</dbReference>
<evidence type="ECO:0000256" key="6">
    <source>
        <dbReference type="HAMAP-Rule" id="MF_01265"/>
    </source>
</evidence>
<keyword evidence="3 6" id="KW-0521">NADP</keyword>
<reference evidence="9 10" key="1">
    <citation type="journal article" date="2007" name="Archaea">
        <title>The genome of Hyperthermus butylicus: a sulfur-reducing, peptide fermenting, neutrophilic Crenarchaeote growing up to 108 degrees C.</title>
        <authorList>
            <person name="Brugger K."/>
            <person name="Chen L."/>
            <person name="Stark M."/>
            <person name="Zibat A."/>
            <person name="Redder P."/>
            <person name="Ruepp A."/>
            <person name="Awayez M."/>
            <person name="She Q."/>
            <person name="Garrett R.A."/>
            <person name="Klenk H.P."/>
        </authorList>
    </citation>
    <scope>NUCLEOTIDE SEQUENCE [LARGE SCALE GENOMIC DNA]</scope>
    <source>
        <strain evidence="10">DSM 5456 / JCM 9403 / PLM1-5</strain>
    </source>
</reference>
<keyword evidence="5 6" id="KW-0520">NAD</keyword>
<dbReference type="GO" id="GO:0009435">
    <property type="term" value="P:NAD+ biosynthetic process"/>
    <property type="evidence" value="ECO:0007669"/>
    <property type="project" value="UniProtKB-UniRule"/>
</dbReference>
<dbReference type="GO" id="GO:0051287">
    <property type="term" value="F:NAD binding"/>
    <property type="evidence" value="ECO:0007669"/>
    <property type="project" value="UniProtKB-UniRule"/>
</dbReference>
<dbReference type="SUPFAM" id="SSF51735">
    <property type="entry name" value="NAD(P)-binding Rossmann-fold domains"/>
    <property type="match status" value="1"/>
</dbReference>
<dbReference type="HAMAP" id="MF_01265">
    <property type="entry name" value="NadX"/>
    <property type="match status" value="1"/>
</dbReference>
<keyword evidence="4 6" id="KW-0560">Oxidoreductase</keyword>
<comment type="miscellaneous">
    <text evidence="6">The iminoaspartate product is unstable in aqueous solution and can decompose to oxaloacetate and ammonia.</text>
</comment>
<dbReference type="AlphaFoldDB" id="A2BKM3"/>
<dbReference type="UniPathway" id="UPA00253">
    <property type="reaction ID" value="UER00456"/>
</dbReference>
<dbReference type="NCBIfam" id="NF009828">
    <property type="entry name" value="PRK13303.1-3"/>
    <property type="match status" value="1"/>
</dbReference>
<dbReference type="Proteomes" id="UP000002593">
    <property type="component" value="Chromosome"/>
</dbReference>
<dbReference type="STRING" id="415426.Hbut_0678"/>
<dbReference type="EMBL" id="CP000493">
    <property type="protein sequence ID" value="ABM80534.1"/>
    <property type="molecule type" value="Genomic_DNA"/>
</dbReference>
<feature type="domain" description="Aspartate dehydrogenase" evidence="7">
    <location>
        <begin position="154"/>
        <end position="239"/>
    </location>
</feature>
<dbReference type="SUPFAM" id="SSF55347">
    <property type="entry name" value="Glyceraldehyde-3-phosphate dehydrogenase-like, C-terminal domain"/>
    <property type="match status" value="1"/>
</dbReference>
<keyword evidence="2 6" id="KW-0662">Pyridine nucleotide biosynthesis</keyword>
<evidence type="ECO:0000256" key="1">
    <source>
        <dbReference type="ARBA" id="ARBA00008331"/>
    </source>
</evidence>
<evidence type="ECO:0000259" key="7">
    <source>
        <dbReference type="Pfam" id="PF01958"/>
    </source>
</evidence>
<comment type="catalytic activity">
    <reaction evidence="6">
        <text>L-aspartate + NAD(+) + H2O = oxaloacetate + NH4(+) + NADH + H(+)</text>
        <dbReference type="Rhea" id="RHEA:11788"/>
        <dbReference type="ChEBI" id="CHEBI:15377"/>
        <dbReference type="ChEBI" id="CHEBI:15378"/>
        <dbReference type="ChEBI" id="CHEBI:16452"/>
        <dbReference type="ChEBI" id="CHEBI:28938"/>
        <dbReference type="ChEBI" id="CHEBI:29991"/>
        <dbReference type="ChEBI" id="CHEBI:57540"/>
        <dbReference type="ChEBI" id="CHEBI:57945"/>
        <dbReference type="EC" id="1.4.1.21"/>
    </reaction>
</comment>
<dbReference type="GO" id="GO:0033735">
    <property type="term" value="F:aspartate dehydrogenase [NAD(P)+] activity"/>
    <property type="evidence" value="ECO:0007669"/>
    <property type="project" value="UniProtKB-EC"/>
</dbReference>
<dbReference type="InterPro" id="IPR036291">
    <property type="entry name" value="NAD(P)-bd_dom_sf"/>
</dbReference>
<dbReference type="PANTHER" id="PTHR31873:SF6">
    <property type="entry name" value="ASPARTATE DEHYDROGENASE DOMAIN-CONTAINING PROTEIN"/>
    <property type="match status" value="1"/>
</dbReference>
<evidence type="ECO:0000256" key="5">
    <source>
        <dbReference type="ARBA" id="ARBA00023027"/>
    </source>
</evidence>
<dbReference type="Gene3D" id="3.30.360.10">
    <property type="entry name" value="Dihydrodipicolinate Reductase, domain 2"/>
    <property type="match status" value="1"/>
</dbReference>
<dbReference type="EnsemblBacteria" id="ABM80534">
    <property type="protein sequence ID" value="ABM80534"/>
    <property type="gene ID" value="Hbut_0678"/>
</dbReference>
<feature type="active site" evidence="6">
    <location>
        <position position="204"/>
    </location>
</feature>
<dbReference type="InterPro" id="IPR002811">
    <property type="entry name" value="Asp_DH"/>
</dbReference>
<evidence type="ECO:0000313" key="9">
    <source>
        <dbReference type="EMBL" id="ABM80534.1"/>
    </source>
</evidence>
<comment type="function">
    <text evidence="6">Specifically catalyzes the NAD or NADP-dependent dehydrogenation of L-aspartate to iminoaspartate.</text>
</comment>
<feature type="binding site" evidence="6">
    <location>
        <position position="176"/>
    </location>
    <ligand>
        <name>NAD(+)</name>
        <dbReference type="ChEBI" id="CHEBI:57540"/>
    </ligand>
</feature>
<dbReference type="NCBIfam" id="NF009830">
    <property type="entry name" value="PRK13304.1"/>
    <property type="match status" value="1"/>
</dbReference>
<evidence type="ECO:0000313" key="10">
    <source>
        <dbReference type="Proteomes" id="UP000002593"/>
    </source>
</evidence>
<evidence type="ECO:0000259" key="8">
    <source>
        <dbReference type="Pfam" id="PF03447"/>
    </source>
</evidence>
<dbReference type="InterPro" id="IPR011182">
    <property type="entry name" value="L-Asp_DH"/>
</dbReference>
<name>A2BKM3_HYPBU</name>
<dbReference type="KEGG" id="hbu:Hbut_0678"/>
<comment type="pathway">
    <text evidence="6">Cofactor biosynthesis; NAD(+) biosynthesis; iminoaspartate from L-aspartate (dehydrogenase route): step 1/1.</text>
</comment>
<dbReference type="Gene3D" id="3.40.50.720">
    <property type="entry name" value="NAD(P)-binding Rossmann-like Domain"/>
    <property type="match status" value="1"/>
</dbReference>
<comment type="similarity">
    <text evidence="1 6">Belongs to the L-aspartate dehydrogenase family.</text>
</comment>
<organism evidence="9 10">
    <name type="scientific">Hyperthermus butylicus (strain DSM 5456 / JCM 9403 / PLM1-5)</name>
    <dbReference type="NCBI Taxonomy" id="415426"/>
    <lineage>
        <taxon>Archaea</taxon>
        <taxon>Thermoproteota</taxon>
        <taxon>Thermoprotei</taxon>
        <taxon>Desulfurococcales</taxon>
        <taxon>Pyrodictiaceae</taxon>
        <taxon>Hyperthermus</taxon>
    </lineage>
</organism>
<dbReference type="InterPro" id="IPR005106">
    <property type="entry name" value="Asp/hSer_DH_NAD-bd"/>
</dbReference>
<dbReference type="eggNOG" id="arCOG00254">
    <property type="taxonomic scope" value="Archaea"/>
</dbReference>
<dbReference type="GO" id="GO:0050661">
    <property type="term" value="F:NADP binding"/>
    <property type="evidence" value="ECO:0007669"/>
    <property type="project" value="UniProtKB-UniRule"/>
</dbReference>
<keyword evidence="10" id="KW-1185">Reference proteome</keyword>
<gene>
    <name evidence="6" type="primary">nadX</name>
    <name evidence="9" type="ordered locus">Hbut_0678</name>
</gene>
<sequence length="253" mass="27740">MDEGVVENAELVALYDVARERCEKLASELKRFKPRIASCFEELLGSKPDVVVEAASQQAVREYGLRVLESGADLIVLSVGALMDRDLLAKLVEAARRKRRHIYTPSGAIAGLDAVYALSLNGIRSVRLVTRKPPRALKDAPYVREKGINLDETREPTTIYVGPASEAVKYFPANVNVAAALSLAAKKEATVEIVADPTVERNIHEIHVDSEASKLTIRVENTPSPMNPRTSYLAALSAIALLKRLADERLWIA</sequence>
<dbReference type="Pfam" id="PF01958">
    <property type="entry name" value="Asp_DH_C"/>
    <property type="match status" value="1"/>
</dbReference>
<protein>
    <recommendedName>
        <fullName evidence="6">L-aspartate dehydrogenase</fullName>
        <ecNumber evidence="6">1.4.1.21</ecNumber>
    </recommendedName>
</protein>
<feature type="domain" description="Aspartate/homoserine dehydrogenase NAD-binding" evidence="8">
    <location>
        <begin position="8"/>
        <end position="105"/>
    </location>
</feature>
<accession>A2BKM3</accession>
<dbReference type="EC" id="1.4.1.21" evidence="6"/>
<dbReference type="GO" id="GO:0016639">
    <property type="term" value="F:oxidoreductase activity, acting on the CH-NH2 group of donors, NAD or NADP as acceptor"/>
    <property type="evidence" value="ECO:0007669"/>
    <property type="project" value="UniProtKB-UniRule"/>
</dbReference>
<feature type="binding site" evidence="6">
    <location>
        <position position="108"/>
    </location>
    <ligand>
        <name>NAD(+)</name>
        <dbReference type="ChEBI" id="CHEBI:57540"/>
    </ligand>
</feature>
<evidence type="ECO:0000256" key="2">
    <source>
        <dbReference type="ARBA" id="ARBA00022642"/>
    </source>
</evidence>
<dbReference type="HOGENOM" id="CLU_089550_0_0_2"/>
<comment type="catalytic activity">
    <reaction evidence="6">
        <text>L-aspartate + NADP(+) + H2O = oxaloacetate + NH4(+) + NADPH + H(+)</text>
        <dbReference type="Rhea" id="RHEA:11784"/>
        <dbReference type="ChEBI" id="CHEBI:15377"/>
        <dbReference type="ChEBI" id="CHEBI:15378"/>
        <dbReference type="ChEBI" id="CHEBI:16452"/>
        <dbReference type="ChEBI" id="CHEBI:28938"/>
        <dbReference type="ChEBI" id="CHEBI:29991"/>
        <dbReference type="ChEBI" id="CHEBI:57783"/>
        <dbReference type="ChEBI" id="CHEBI:58349"/>
        <dbReference type="EC" id="1.4.1.21"/>
    </reaction>
</comment>
<dbReference type="PIRSF" id="PIRSF005227">
    <property type="entry name" value="Asp_dh_NAD_syn"/>
    <property type="match status" value="1"/>
</dbReference>
<dbReference type="InterPro" id="IPR020626">
    <property type="entry name" value="Asp_DH_prok"/>
</dbReference>
<evidence type="ECO:0000256" key="3">
    <source>
        <dbReference type="ARBA" id="ARBA00022857"/>
    </source>
</evidence>
<dbReference type="NCBIfam" id="TIGR03855">
    <property type="entry name" value="NAD_NadX"/>
    <property type="match status" value="1"/>
</dbReference>
<proteinExistence type="inferred from homology"/>
<dbReference type="InterPro" id="IPR022487">
    <property type="entry name" value="Asp_DH_arc"/>
</dbReference>
<dbReference type="Pfam" id="PF03447">
    <property type="entry name" value="NAD_binding_3"/>
    <property type="match status" value="1"/>
</dbReference>